<dbReference type="CDD" id="cd01559">
    <property type="entry name" value="ADCL_like"/>
    <property type="match status" value="1"/>
</dbReference>
<dbReference type="EMBL" id="CP002159">
    <property type="protein sequence ID" value="ADL54846.1"/>
    <property type="molecule type" value="Genomic_DNA"/>
</dbReference>
<dbReference type="GO" id="GO:0008153">
    <property type="term" value="P:4-aminobenzoate biosynthetic process"/>
    <property type="evidence" value="ECO:0007669"/>
    <property type="project" value="TreeGrafter"/>
</dbReference>
<evidence type="ECO:0000256" key="4">
    <source>
        <dbReference type="ARBA" id="ARBA00022898"/>
    </source>
</evidence>
<gene>
    <name evidence="10" type="ordered locus">Galf_0810</name>
</gene>
<comment type="similarity">
    <text evidence="2">Belongs to the class-IV pyridoxal-phosphate-dependent aminotransferase family.</text>
</comment>
<dbReference type="GO" id="GO:0030170">
    <property type="term" value="F:pyridoxal phosphate binding"/>
    <property type="evidence" value="ECO:0007669"/>
    <property type="project" value="InterPro"/>
</dbReference>
<evidence type="ECO:0000256" key="3">
    <source>
        <dbReference type="ARBA" id="ARBA00011738"/>
    </source>
</evidence>
<reference evidence="10 11" key="1">
    <citation type="submission" date="2010-08" db="EMBL/GenBank/DDBJ databases">
        <title>Complete sequence of Gallionella capsiferriformans ES-2.</title>
        <authorList>
            <consortium name="US DOE Joint Genome Institute"/>
            <person name="Lucas S."/>
            <person name="Copeland A."/>
            <person name="Lapidus A."/>
            <person name="Cheng J.-F."/>
            <person name="Bruce D."/>
            <person name="Goodwin L."/>
            <person name="Pitluck S."/>
            <person name="Chertkov O."/>
            <person name="Davenport K.W."/>
            <person name="Detter J.C."/>
            <person name="Han C."/>
            <person name="Tapia R."/>
            <person name="Land M."/>
            <person name="Hauser L."/>
            <person name="Chang Y.-J."/>
            <person name="Jeffries C."/>
            <person name="Kyrpides N."/>
            <person name="Ivanova N."/>
            <person name="Mikhailova N."/>
            <person name="Shelobolina E.S."/>
            <person name="Picardal F."/>
            <person name="Roden E."/>
            <person name="Emerson D."/>
            <person name="Woyke T."/>
        </authorList>
    </citation>
    <scope>NUCLEOTIDE SEQUENCE [LARGE SCALE GENOMIC DNA]</scope>
    <source>
        <strain evidence="10 11">ES-2</strain>
    </source>
</reference>
<keyword evidence="11" id="KW-1185">Reference proteome</keyword>
<dbReference type="AlphaFoldDB" id="D9SDT9"/>
<dbReference type="HOGENOM" id="CLU_020844_2_1_4"/>
<evidence type="ECO:0000256" key="7">
    <source>
        <dbReference type="ARBA" id="ARBA00035633"/>
    </source>
</evidence>
<dbReference type="RefSeq" id="WP_013292787.1">
    <property type="nucleotide sequence ID" value="NC_014394.1"/>
</dbReference>
<dbReference type="InterPro" id="IPR050571">
    <property type="entry name" value="Class-IV_PLP-Dep_Aminotrnsfr"/>
</dbReference>
<dbReference type="GO" id="GO:0046656">
    <property type="term" value="P:folic acid biosynthetic process"/>
    <property type="evidence" value="ECO:0007669"/>
    <property type="project" value="UniProtKB-KW"/>
</dbReference>
<dbReference type="Gene3D" id="3.20.10.10">
    <property type="entry name" value="D-amino Acid Aminotransferase, subunit A, domain 2"/>
    <property type="match status" value="1"/>
</dbReference>
<dbReference type="OrthoDB" id="9805628at2"/>
<keyword evidence="6 10" id="KW-0456">Lyase</keyword>
<dbReference type="GO" id="GO:0005829">
    <property type="term" value="C:cytosol"/>
    <property type="evidence" value="ECO:0007669"/>
    <property type="project" value="TreeGrafter"/>
</dbReference>
<evidence type="ECO:0000256" key="6">
    <source>
        <dbReference type="ARBA" id="ARBA00023239"/>
    </source>
</evidence>
<accession>D9SDT9</accession>
<dbReference type="InterPro" id="IPR036038">
    <property type="entry name" value="Aminotransferase-like"/>
</dbReference>
<name>D9SDT9_GALCS</name>
<dbReference type="InterPro" id="IPR001544">
    <property type="entry name" value="Aminotrans_IV"/>
</dbReference>
<dbReference type="STRING" id="395494.Galf_0810"/>
<dbReference type="NCBIfam" id="NF004761">
    <property type="entry name" value="PRK06092.1"/>
    <property type="match status" value="1"/>
</dbReference>
<organism evidence="10 11">
    <name type="scientific">Gallionella capsiferriformans (strain ES-2)</name>
    <name type="common">Gallionella ferruginea capsiferriformans (strain ES-2)</name>
    <dbReference type="NCBI Taxonomy" id="395494"/>
    <lineage>
        <taxon>Bacteria</taxon>
        <taxon>Pseudomonadati</taxon>
        <taxon>Pseudomonadota</taxon>
        <taxon>Betaproteobacteria</taxon>
        <taxon>Nitrosomonadales</taxon>
        <taxon>Gallionellaceae</taxon>
        <taxon>Gallionella</taxon>
    </lineage>
</organism>
<dbReference type="Proteomes" id="UP000001235">
    <property type="component" value="Chromosome"/>
</dbReference>
<sequence>MLVNGVPGNTLSIRDRGFLYGDGVFRTLCVREGRPQHWPLHYQKLQNDCEKLGINCPDFACLSAELAGLMPAHPNAVYKMIVTRGLSVRGYAPAPDAEPTHVWDISAIPAYPDNCRTGVTLRLCALRLAAQPRLAGIKHLNRLENVLAAAECTDADEGLLLDTEGRVIEGVRSNVFLMAGDRLITPDLSRCGVAGVQRDRVIAYAREIGLSVEVRDVELAELCAADAVFLTNSVFGLWPVAQFEQCRWLDLSRTVQFQVLFEQDESWLN</sequence>
<dbReference type="SUPFAM" id="SSF56752">
    <property type="entry name" value="D-aminoacid aminotransferase-like PLP-dependent enzymes"/>
    <property type="match status" value="1"/>
</dbReference>
<dbReference type="InterPro" id="IPR043132">
    <property type="entry name" value="BCAT-like_C"/>
</dbReference>
<dbReference type="InterPro" id="IPR017824">
    <property type="entry name" value="Aminodeoxychorismate_lyase_IV"/>
</dbReference>
<dbReference type="NCBIfam" id="TIGR03461">
    <property type="entry name" value="pabC_Proteo"/>
    <property type="match status" value="1"/>
</dbReference>
<evidence type="ECO:0000256" key="2">
    <source>
        <dbReference type="ARBA" id="ARBA00009320"/>
    </source>
</evidence>
<comment type="pathway">
    <text evidence="7">Cofactor biosynthesis; tetrahydrofolate biosynthesis; 4-aminobenzoate from chorismate: step 2/2.</text>
</comment>
<evidence type="ECO:0000256" key="1">
    <source>
        <dbReference type="ARBA" id="ARBA00001933"/>
    </source>
</evidence>
<dbReference type="FunFam" id="3.20.10.10:FF:000002">
    <property type="entry name" value="D-alanine aminotransferase"/>
    <property type="match status" value="1"/>
</dbReference>
<dbReference type="PANTHER" id="PTHR42743">
    <property type="entry name" value="AMINO-ACID AMINOTRANSFERASE"/>
    <property type="match status" value="1"/>
</dbReference>
<dbReference type="eggNOG" id="COG0115">
    <property type="taxonomic scope" value="Bacteria"/>
</dbReference>
<dbReference type="EC" id="4.1.3.38" evidence="8"/>
<evidence type="ECO:0000313" key="11">
    <source>
        <dbReference type="Proteomes" id="UP000001235"/>
    </source>
</evidence>
<evidence type="ECO:0000313" key="10">
    <source>
        <dbReference type="EMBL" id="ADL54846.1"/>
    </source>
</evidence>
<evidence type="ECO:0000256" key="5">
    <source>
        <dbReference type="ARBA" id="ARBA00022909"/>
    </source>
</evidence>
<comment type="cofactor">
    <cofactor evidence="1">
        <name>pyridoxal 5'-phosphate</name>
        <dbReference type="ChEBI" id="CHEBI:597326"/>
    </cofactor>
</comment>
<protein>
    <recommendedName>
        <fullName evidence="8">aminodeoxychorismate lyase</fullName>
        <ecNumber evidence="8">4.1.3.38</ecNumber>
    </recommendedName>
</protein>
<comment type="catalytic activity">
    <reaction evidence="9">
        <text>4-amino-4-deoxychorismate = 4-aminobenzoate + pyruvate + H(+)</text>
        <dbReference type="Rhea" id="RHEA:16201"/>
        <dbReference type="ChEBI" id="CHEBI:15361"/>
        <dbReference type="ChEBI" id="CHEBI:15378"/>
        <dbReference type="ChEBI" id="CHEBI:17836"/>
        <dbReference type="ChEBI" id="CHEBI:58406"/>
        <dbReference type="EC" id="4.1.3.38"/>
    </reaction>
</comment>
<evidence type="ECO:0000256" key="8">
    <source>
        <dbReference type="ARBA" id="ARBA00035676"/>
    </source>
</evidence>
<keyword evidence="4" id="KW-0663">Pyridoxal phosphate</keyword>
<dbReference type="PANTHER" id="PTHR42743:SF2">
    <property type="entry name" value="AMINODEOXYCHORISMATE LYASE"/>
    <property type="match status" value="1"/>
</dbReference>
<dbReference type="GO" id="GO:0008696">
    <property type="term" value="F:4-amino-4-deoxychorismate lyase activity"/>
    <property type="evidence" value="ECO:0007669"/>
    <property type="project" value="UniProtKB-EC"/>
</dbReference>
<proteinExistence type="inferred from homology"/>
<dbReference type="Gene3D" id="3.30.470.10">
    <property type="match status" value="1"/>
</dbReference>
<evidence type="ECO:0000256" key="9">
    <source>
        <dbReference type="ARBA" id="ARBA00049529"/>
    </source>
</evidence>
<dbReference type="KEGG" id="gca:Galf_0810"/>
<comment type="subunit">
    <text evidence="3">Homodimer.</text>
</comment>
<dbReference type="Pfam" id="PF01063">
    <property type="entry name" value="Aminotran_4"/>
    <property type="match status" value="1"/>
</dbReference>
<keyword evidence="5" id="KW-0289">Folate biosynthesis</keyword>
<dbReference type="InterPro" id="IPR043131">
    <property type="entry name" value="BCAT-like_N"/>
</dbReference>